<dbReference type="InterPro" id="IPR019468">
    <property type="entry name" value="AdenyloSucc_lyase_C"/>
</dbReference>
<dbReference type="InterPro" id="IPR000362">
    <property type="entry name" value="Fumarate_lyase_fam"/>
</dbReference>
<dbReference type="InterPro" id="IPR020557">
    <property type="entry name" value="Fumarate_lyase_CS"/>
</dbReference>
<dbReference type="SMART" id="SM00998">
    <property type="entry name" value="ADSL_C"/>
    <property type="match status" value="1"/>
</dbReference>
<dbReference type="PROSITE" id="PS00163">
    <property type="entry name" value="FUMARATE_LYASES"/>
    <property type="match status" value="1"/>
</dbReference>
<keyword evidence="5" id="KW-1185">Reference proteome</keyword>
<dbReference type="PRINTS" id="PR00149">
    <property type="entry name" value="FUMRATELYASE"/>
</dbReference>
<dbReference type="InterPro" id="IPR024083">
    <property type="entry name" value="Fumarase/histidase_N"/>
</dbReference>
<gene>
    <name evidence="4" type="ORF">HF999_05505</name>
</gene>
<sequence>MPGNRGELFDPVFGATAAAAKLDDAAWIDAMLRVEAALARAEGDIGVIPESSARAIASTIDVLREQPPASLAPRALGAAAAAGGNPVIPLVGVVREALRATQPDVPPGHVHRGATSQDILDTALVLMLRAAAAVLLADLDRAARAAAALAAAHRDTPMAGRTLGQQALPTTFGVLAATWLTGLRRTAAAVAAQVADLRVQFGGAAGTLAALAPHGLEVADALADRLELPRATVPWHTERSAFGLLAGALGAAAGAIDKAASDVVLLAGTELGEVSEDAPGGSSAMPHKRNPVAAITARAGARRAPGLVAGVQASMDHELQRAAGAWHAEWEPLVDLMRTTAGAAARLADSLDGLRVHADRMARNLEVTGGALLAERVTVALGEQAPDARERVTAACAAGIPLDTAPPILEFLPADRVRALLDPAGYLGHAGDLVDRALARYAAPEPTAGEAR</sequence>
<dbReference type="RefSeq" id="WP_168544895.1">
    <property type="nucleotide sequence ID" value="NZ_JAAXOQ010000005.1"/>
</dbReference>
<evidence type="ECO:0000256" key="2">
    <source>
        <dbReference type="ARBA" id="ARBA00034772"/>
    </source>
</evidence>
<evidence type="ECO:0000313" key="5">
    <source>
        <dbReference type="Proteomes" id="UP000582646"/>
    </source>
</evidence>
<dbReference type="Gene3D" id="1.20.200.10">
    <property type="entry name" value="Fumarase/aspartase (Central domain)"/>
    <property type="match status" value="1"/>
</dbReference>
<dbReference type="InterPro" id="IPR022761">
    <property type="entry name" value="Fumarate_lyase_N"/>
</dbReference>
<reference evidence="4 5" key="1">
    <citation type="submission" date="2020-04" db="EMBL/GenBank/DDBJ databases">
        <title>MicrobeNet Type strains.</title>
        <authorList>
            <person name="Nicholson A.C."/>
        </authorList>
    </citation>
    <scope>NUCLEOTIDE SEQUENCE [LARGE SCALE GENOMIC DNA]</scope>
    <source>
        <strain evidence="4 5">DSM 44113</strain>
    </source>
</reference>
<comment type="similarity">
    <text evidence="2">Belongs to the class-II fumarase/aspartase family.</text>
</comment>
<dbReference type="AlphaFoldDB" id="A0A846WXA0"/>
<evidence type="ECO:0000259" key="3">
    <source>
        <dbReference type="SMART" id="SM00998"/>
    </source>
</evidence>
<keyword evidence="4" id="KW-0413">Isomerase</keyword>
<protein>
    <submittedName>
        <fullName evidence="4">3-carboxy-cis,cis-muconate cycloisomerase</fullName>
    </submittedName>
</protein>
<keyword evidence="1" id="KW-0456">Lyase</keyword>
<dbReference type="Proteomes" id="UP000582646">
    <property type="component" value="Unassembled WGS sequence"/>
</dbReference>
<dbReference type="InterPro" id="IPR008948">
    <property type="entry name" value="L-Aspartase-like"/>
</dbReference>
<comment type="caution">
    <text evidence="4">The sequence shown here is derived from an EMBL/GenBank/DDBJ whole genome shotgun (WGS) entry which is preliminary data.</text>
</comment>
<organism evidence="4 5">
    <name type="scientific">Tsukamurella spumae</name>
    <dbReference type="NCBI Taxonomy" id="44753"/>
    <lineage>
        <taxon>Bacteria</taxon>
        <taxon>Bacillati</taxon>
        <taxon>Actinomycetota</taxon>
        <taxon>Actinomycetes</taxon>
        <taxon>Mycobacteriales</taxon>
        <taxon>Tsukamurellaceae</taxon>
        <taxon>Tsukamurella</taxon>
    </lineage>
</organism>
<evidence type="ECO:0000313" key="4">
    <source>
        <dbReference type="EMBL" id="NKY17827.1"/>
    </source>
</evidence>
<dbReference type="EMBL" id="JAAXOQ010000005">
    <property type="protein sequence ID" value="NKY17827.1"/>
    <property type="molecule type" value="Genomic_DNA"/>
</dbReference>
<dbReference type="Pfam" id="PF00206">
    <property type="entry name" value="Lyase_1"/>
    <property type="match status" value="1"/>
</dbReference>
<evidence type="ECO:0000256" key="1">
    <source>
        <dbReference type="ARBA" id="ARBA00023239"/>
    </source>
</evidence>
<proteinExistence type="inferred from homology"/>
<dbReference type="GO" id="GO:0016829">
    <property type="term" value="F:lyase activity"/>
    <property type="evidence" value="ECO:0007669"/>
    <property type="project" value="UniProtKB-KW"/>
</dbReference>
<dbReference type="PANTHER" id="PTHR43172">
    <property type="entry name" value="ADENYLOSUCCINATE LYASE"/>
    <property type="match status" value="1"/>
</dbReference>
<name>A0A846WXA0_9ACTN</name>
<dbReference type="Gene3D" id="1.10.275.10">
    <property type="entry name" value="Fumarase/aspartase (N-terminal domain)"/>
    <property type="match status" value="1"/>
</dbReference>
<dbReference type="GO" id="GO:0016853">
    <property type="term" value="F:isomerase activity"/>
    <property type="evidence" value="ECO:0007669"/>
    <property type="project" value="UniProtKB-KW"/>
</dbReference>
<accession>A0A846WXA0</accession>
<feature type="domain" description="Adenylosuccinate lyase C-terminal" evidence="3">
    <location>
        <begin position="369"/>
        <end position="438"/>
    </location>
</feature>
<dbReference type="SUPFAM" id="SSF48557">
    <property type="entry name" value="L-aspartase-like"/>
    <property type="match status" value="1"/>
</dbReference>
<dbReference type="PANTHER" id="PTHR43172:SF2">
    <property type="entry name" value="ADENYLOSUCCINATE LYASE C-TERMINAL DOMAIN-CONTAINING PROTEIN"/>
    <property type="match status" value="1"/>
</dbReference>